<keyword evidence="3" id="KW-0472">Membrane</keyword>
<evidence type="ECO:0000256" key="3">
    <source>
        <dbReference type="SAM" id="Phobius"/>
    </source>
</evidence>
<feature type="chain" id="PRO_5034257465" evidence="4">
    <location>
        <begin position="26"/>
        <end position="303"/>
    </location>
</feature>
<evidence type="ECO:0000313" key="6">
    <source>
        <dbReference type="Proteomes" id="UP000694388"/>
    </source>
</evidence>
<evidence type="ECO:0000313" key="5">
    <source>
        <dbReference type="Ensembl" id="ENSEBUP00000018168.1"/>
    </source>
</evidence>
<evidence type="ECO:0000256" key="4">
    <source>
        <dbReference type="SAM" id="SignalP"/>
    </source>
</evidence>
<feature type="region of interest" description="Disordered" evidence="2">
    <location>
        <begin position="147"/>
        <end position="174"/>
    </location>
</feature>
<feature type="transmembrane region" description="Helical" evidence="3">
    <location>
        <begin position="110"/>
        <end position="129"/>
    </location>
</feature>
<dbReference type="InterPro" id="IPR032776">
    <property type="entry name" value="CECR6/TMEM121"/>
</dbReference>
<dbReference type="Ensembl" id="ENSEBUT00000018744.1">
    <property type="protein sequence ID" value="ENSEBUP00000018168.1"/>
    <property type="gene ID" value="ENSEBUG00000011350.1"/>
</dbReference>
<name>A0A8C4QQ22_EPTBU</name>
<dbReference type="AlphaFoldDB" id="A0A8C4QQ22"/>
<keyword evidence="4" id="KW-0732">Signal</keyword>
<keyword evidence="3" id="KW-1133">Transmembrane helix</keyword>
<dbReference type="Pfam" id="PF14997">
    <property type="entry name" value="CECR6_TMEM121"/>
    <property type="match status" value="1"/>
</dbReference>
<feature type="signal peptide" evidence="4">
    <location>
        <begin position="1"/>
        <end position="25"/>
    </location>
</feature>
<reference evidence="5" key="2">
    <citation type="submission" date="2025-09" db="UniProtKB">
        <authorList>
            <consortium name="Ensembl"/>
        </authorList>
    </citation>
    <scope>IDENTIFICATION</scope>
</reference>
<dbReference type="GeneTree" id="ENSGT00390000003866"/>
<organism evidence="5 6">
    <name type="scientific">Eptatretus burgeri</name>
    <name type="common">Inshore hagfish</name>
    <dbReference type="NCBI Taxonomy" id="7764"/>
    <lineage>
        <taxon>Eukaryota</taxon>
        <taxon>Metazoa</taxon>
        <taxon>Chordata</taxon>
        <taxon>Craniata</taxon>
        <taxon>Vertebrata</taxon>
        <taxon>Cyclostomata</taxon>
        <taxon>Myxini</taxon>
        <taxon>Myxiniformes</taxon>
        <taxon>Myxinidae</taxon>
        <taxon>Eptatretinae</taxon>
        <taxon>Eptatretus</taxon>
    </lineage>
</organism>
<dbReference type="Proteomes" id="UP000694388">
    <property type="component" value="Unplaced"/>
</dbReference>
<keyword evidence="3" id="KW-0812">Transmembrane</keyword>
<keyword evidence="6" id="KW-1185">Reference proteome</keyword>
<comment type="similarity">
    <text evidence="1">Belongs to the TMEM121 family.</text>
</comment>
<reference evidence="5" key="1">
    <citation type="submission" date="2025-08" db="UniProtKB">
        <authorList>
            <consortium name="Ensembl"/>
        </authorList>
    </citation>
    <scope>IDENTIFICATION</scope>
</reference>
<evidence type="ECO:0000256" key="1">
    <source>
        <dbReference type="ARBA" id="ARBA00007711"/>
    </source>
</evidence>
<feature type="transmembrane region" description="Helical" evidence="3">
    <location>
        <begin position="79"/>
        <end position="98"/>
    </location>
</feature>
<dbReference type="InterPro" id="IPR042314">
    <property type="entry name" value="TMEM121"/>
</dbReference>
<dbReference type="PANTHER" id="PTHR31046:SF1">
    <property type="entry name" value="TRANSMEMBRANE PROTEIN 121"/>
    <property type="match status" value="1"/>
</dbReference>
<evidence type="ECO:0000256" key="2">
    <source>
        <dbReference type="SAM" id="MobiDB-lite"/>
    </source>
</evidence>
<protein>
    <submittedName>
        <fullName evidence="5">Uncharacterized protein</fullName>
    </submittedName>
</protein>
<accession>A0A8C4QQ22</accession>
<proteinExistence type="inferred from homology"/>
<dbReference type="PANTHER" id="PTHR31046">
    <property type="entry name" value="TRANSMEMBRANE PROTEIN 121"/>
    <property type="match status" value="1"/>
</dbReference>
<feature type="transmembrane region" description="Helical" evidence="3">
    <location>
        <begin position="39"/>
        <end position="59"/>
    </location>
</feature>
<sequence>MPQTPGKRCHGCLALAMVLASQALTDTFLVAQKPQGQRLGISILIMVGDFCFLLVLRYVAVCVSDEATTTRRAYSSIQWFLYVFVLEIKLYFVCQNYRNNGNDSTLARKLFTLSLSICVPGLYVLLIAADRLDCLRQLAPTDTVASIKDEEADEGNDHSCESPTSDKALSEDLSGSKGIESFARSGHRHDRPLGIADLRSERTLTLTEYAHGLLLLQKKEDIRSHVFIVALDILDILDVQAAIWEQQTEVKDTANAAAVSQATGGIITAIVTQDTGLPPLWAENLTFFYCYILLLGAALRITK</sequence>